<feature type="chain" id="PRO_5028918707" evidence="1">
    <location>
        <begin position="18"/>
        <end position="212"/>
    </location>
</feature>
<dbReference type="WBParaSite" id="Pan_g5069.t1">
    <property type="protein sequence ID" value="Pan_g5069.t1"/>
    <property type="gene ID" value="Pan_g5069"/>
</dbReference>
<proteinExistence type="predicted"/>
<evidence type="ECO:0000313" key="2">
    <source>
        <dbReference type="Proteomes" id="UP000492821"/>
    </source>
</evidence>
<feature type="signal peptide" evidence="1">
    <location>
        <begin position="1"/>
        <end position="17"/>
    </location>
</feature>
<evidence type="ECO:0000256" key="1">
    <source>
        <dbReference type="SAM" id="SignalP"/>
    </source>
</evidence>
<sequence length="212" mass="24419">MRLCILIVLIGLSLCFAKSDDDTVKHVISVVDKVPENVRNQPDKFIVSRNAITGETFVEDLTVIGEPTPARRVRVMFTTSMATSATNSIQVFHMKVRWIDPDRWNDNFTETGRAYNLLCEIEDEDSHQARTFLALTIDAVFNGYDEKYVFPRSRLVARCKVRTRNGANYESEWAMSKSVKLYNLFQPPLADEKANAEPIEFRNRLRNNHMQL</sequence>
<reference evidence="2" key="1">
    <citation type="journal article" date="2013" name="Genetics">
        <title>The draft genome and transcriptome of Panagrellus redivivus are shaped by the harsh demands of a free-living lifestyle.</title>
        <authorList>
            <person name="Srinivasan J."/>
            <person name="Dillman A.R."/>
            <person name="Macchietto M.G."/>
            <person name="Heikkinen L."/>
            <person name="Lakso M."/>
            <person name="Fracchia K.M."/>
            <person name="Antoshechkin I."/>
            <person name="Mortazavi A."/>
            <person name="Wong G."/>
            <person name="Sternberg P.W."/>
        </authorList>
    </citation>
    <scope>NUCLEOTIDE SEQUENCE [LARGE SCALE GENOMIC DNA]</scope>
    <source>
        <strain evidence="2">MT8872</strain>
    </source>
</reference>
<keyword evidence="1" id="KW-0732">Signal</keyword>
<keyword evidence="2" id="KW-1185">Reference proteome</keyword>
<protein>
    <submittedName>
        <fullName evidence="3">DUF3256 family protein</fullName>
    </submittedName>
</protein>
<organism evidence="2 3">
    <name type="scientific">Panagrellus redivivus</name>
    <name type="common">Microworm</name>
    <dbReference type="NCBI Taxonomy" id="6233"/>
    <lineage>
        <taxon>Eukaryota</taxon>
        <taxon>Metazoa</taxon>
        <taxon>Ecdysozoa</taxon>
        <taxon>Nematoda</taxon>
        <taxon>Chromadorea</taxon>
        <taxon>Rhabditida</taxon>
        <taxon>Tylenchina</taxon>
        <taxon>Panagrolaimomorpha</taxon>
        <taxon>Panagrolaimoidea</taxon>
        <taxon>Panagrolaimidae</taxon>
        <taxon>Panagrellus</taxon>
    </lineage>
</organism>
<reference evidence="3" key="2">
    <citation type="submission" date="2020-10" db="UniProtKB">
        <authorList>
            <consortium name="WormBaseParasite"/>
        </authorList>
    </citation>
    <scope>IDENTIFICATION</scope>
</reference>
<evidence type="ECO:0000313" key="3">
    <source>
        <dbReference type="WBParaSite" id="Pan_g5069.t1"/>
    </source>
</evidence>
<accession>A0A7E4VZM0</accession>
<name>A0A7E4VZM0_PANRE</name>
<dbReference type="Proteomes" id="UP000492821">
    <property type="component" value="Unassembled WGS sequence"/>
</dbReference>
<dbReference type="AlphaFoldDB" id="A0A7E4VZM0"/>